<dbReference type="SMART" id="SM00239">
    <property type="entry name" value="C2"/>
    <property type="match status" value="2"/>
</dbReference>
<evidence type="ECO:0000256" key="5">
    <source>
        <dbReference type="ARBA" id="ARBA00022475"/>
    </source>
</evidence>
<organism evidence="13 14">
    <name type="scientific">Cyprinus carpio</name>
    <name type="common">Common carp</name>
    <dbReference type="NCBI Taxonomy" id="7962"/>
    <lineage>
        <taxon>Eukaryota</taxon>
        <taxon>Metazoa</taxon>
        <taxon>Chordata</taxon>
        <taxon>Craniata</taxon>
        <taxon>Vertebrata</taxon>
        <taxon>Euteleostomi</taxon>
        <taxon>Actinopterygii</taxon>
        <taxon>Neopterygii</taxon>
        <taxon>Teleostei</taxon>
        <taxon>Ostariophysi</taxon>
        <taxon>Cypriniformes</taxon>
        <taxon>Cyprinidae</taxon>
        <taxon>Cyprininae</taxon>
        <taxon>Cyprinus</taxon>
    </lineage>
</organism>
<dbReference type="InterPro" id="IPR045052">
    <property type="entry name" value="Copine"/>
</dbReference>
<dbReference type="CDD" id="cd04048">
    <property type="entry name" value="C2A_Copine"/>
    <property type="match status" value="1"/>
</dbReference>
<dbReference type="InterPro" id="IPR010734">
    <property type="entry name" value="Copine_C"/>
</dbReference>
<dbReference type="PROSITE" id="PS50004">
    <property type="entry name" value="C2"/>
    <property type="match status" value="2"/>
</dbReference>
<dbReference type="Proteomes" id="UP000694701">
    <property type="component" value="Unplaced"/>
</dbReference>
<keyword evidence="5" id="KW-1003">Cell membrane</keyword>
<dbReference type="PANTHER" id="PTHR10857:SF4">
    <property type="entry name" value="COPINE-4"/>
    <property type="match status" value="1"/>
</dbReference>
<comment type="similarity">
    <text evidence="4">Belongs to the copine family.</text>
</comment>
<dbReference type="CDD" id="cd04047">
    <property type="entry name" value="C2B_Copine"/>
    <property type="match status" value="1"/>
</dbReference>
<dbReference type="GO" id="GO:0071277">
    <property type="term" value="P:cellular response to calcium ion"/>
    <property type="evidence" value="ECO:0007669"/>
    <property type="project" value="TreeGrafter"/>
</dbReference>
<dbReference type="GO" id="GO:0005886">
    <property type="term" value="C:plasma membrane"/>
    <property type="evidence" value="ECO:0007669"/>
    <property type="project" value="UniProtKB-SubCell"/>
</dbReference>
<dbReference type="GO" id="GO:0005737">
    <property type="term" value="C:cytoplasm"/>
    <property type="evidence" value="ECO:0007669"/>
    <property type="project" value="UniProtKB-SubCell"/>
</dbReference>
<dbReference type="InterPro" id="IPR037768">
    <property type="entry name" value="C2B_Copine"/>
</dbReference>
<dbReference type="Gene3D" id="2.60.40.150">
    <property type="entry name" value="C2 domain"/>
    <property type="match status" value="2"/>
</dbReference>
<keyword evidence="8" id="KW-0677">Repeat</keyword>
<feature type="domain" description="C2" evidence="12">
    <location>
        <begin position="1"/>
        <end position="128"/>
    </location>
</feature>
<dbReference type="Ensembl" id="ENSCCRT00020099429.1">
    <property type="protein sequence ID" value="ENSCCRP00020090987.1"/>
    <property type="gene ID" value="ENSCCRG00020040817.1"/>
</dbReference>
<dbReference type="PANTHER" id="PTHR10857">
    <property type="entry name" value="COPINE"/>
    <property type="match status" value="1"/>
</dbReference>
<keyword evidence="9" id="KW-0106">Calcium</keyword>
<dbReference type="GO" id="GO:0005634">
    <property type="term" value="C:nucleus"/>
    <property type="evidence" value="ECO:0007669"/>
    <property type="project" value="UniProtKB-SubCell"/>
</dbReference>
<reference evidence="13" key="1">
    <citation type="submission" date="2025-08" db="UniProtKB">
        <authorList>
            <consortium name="Ensembl"/>
        </authorList>
    </citation>
    <scope>IDENTIFICATION</scope>
</reference>
<keyword evidence="6" id="KW-0963">Cytoplasm</keyword>
<dbReference type="InterPro" id="IPR035892">
    <property type="entry name" value="C2_domain_sf"/>
</dbReference>
<name>A0A8C2J9K8_CYPCA</name>
<dbReference type="InterPro" id="IPR036465">
    <property type="entry name" value="vWFA_dom_sf"/>
</dbReference>
<evidence type="ECO:0000313" key="14">
    <source>
        <dbReference type="Proteomes" id="UP000694701"/>
    </source>
</evidence>
<dbReference type="FunFam" id="3.40.50.410:FF:000042">
    <property type="entry name" value="Copine 4"/>
    <property type="match status" value="1"/>
</dbReference>
<dbReference type="GO" id="GO:0046872">
    <property type="term" value="F:metal ion binding"/>
    <property type="evidence" value="ECO:0007669"/>
    <property type="project" value="UniProtKB-KW"/>
</dbReference>
<dbReference type="FunFam" id="2.60.40.150:FF:000083">
    <property type="entry name" value="Copine 4"/>
    <property type="match status" value="1"/>
</dbReference>
<keyword evidence="10" id="KW-0472">Membrane</keyword>
<evidence type="ECO:0000256" key="3">
    <source>
        <dbReference type="ARBA" id="ARBA00004496"/>
    </source>
</evidence>
<protein>
    <submittedName>
        <fullName evidence="13">Copine IVb</fullName>
    </submittedName>
</protein>
<evidence type="ECO:0000256" key="11">
    <source>
        <dbReference type="ARBA" id="ARBA00023242"/>
    </source>
</evidence>
<keyword evidence="7" id="KW-0479">Metal-binding</keyword>
<evidence type="ECO:0000256" key="6">
    <source>
        <dbReference type="ARBA" id="ARBA00022490"/>
    </source>
</evidence>
<dbReference type="SMART" id="SM00327">
    <property type="entry name" value="VWA"/>
    <property type="match status" value="1"/>
</dbReference>
<evidence type="ECO:0000256" key="10">
    <source>
        <dbReference type="ARBA" id="ARBA00023136"/>
    </source>
</evidence>
<comment type="subcellular location">
    <subcellularLocation>
        <location evidence="2">Cell membrane</location>
    </subcellularLocation>
    <subcellularLocation>
        <location evidence="3">Cytoplasm</location>
    </subcellularLocation>
    <subcellularLocation>
        <location evidence="1">Nucleus</location>
    </subcellularLocation>
</comment>
<dbReference type="AlphaFoldDB" id="A0A8C2J9K8"/>
<keyword evidence="11" id="KW-0539">Nucleus</keyword>
<evidence type="ECO:0000313" key="13">
    <source>
        <dbReference type="Ensembl" id="ENSCCRP00020090987.1"/>
    </source>
</evidence>
<dbReference type="Pfam" id="PF00168">
    <property type="entry name" value="C2"/>
    <property type="match status" value="2"/>
</dbReference>
<dbReference type="FunFam" id="2.60.40.150:FF:000042">
    <property type="entry name" value="Copine 3"/>
    <property type="match status" value="1"/>
</dbReference>
<dbReference type="GO" id="GO:0005544">
    <property type="term" value="F:calcium-dependent phospholipid binding"/>
    <property type="evidence" value="ECO:0007669"/>
    <property type="project" value="InterPro"/>
</dbReference>
<dbReference type="Pfam" id="PF07002">
    <property type="entry name" value="Copine"/>
    <property type="match status" value="1"/>
</dbReference>
<dbReference type="SUPFAM" id="SSF53300">
    <property type="entry name" value="vWA-like"/>
    <property type="match status" value="1"/>
</dbReference>
<sequence>MSNIYESAATTLGLFNSPCLTKVELRVACKGISDRDALSKPDPCGVLKMQSHGQWFEVDRTEVIRSSISPVFSKVFTVDYYFEEVQRLRFELHDISSNHNGLKEADFLGAMECTLGQIVSQRKLSKALLKQGNTAGKSSITVRIDVSPPINSHCKFIKSDPFLEIFRVNDDGTASLVHRTETIMNNLSPVWKSFKVSLNTLCSGDHERELKCTVWDWDSNGKHDFIGEFQTTFKEMKIQWECINPKYQVKKKNYRNSGMVILTMCKIIKMHSFLDYIMGGCQIQFTVAIDFTASNGDPRNSCSLHYIHPYQPNEYLKALIAVGEICQDYDSDKMFPAFGFGAQIPPDFKVSHDFAVNFDEDNPECAGIQGVVEAYQNCLPKIQLYGPTNIAPIIQKVADSASEEMHTKEAMEYFILLILTDGVITDMADTREAIVHASHLPMSVIIVGIGNADFSDMQMLDGDDGILRSPKGEPVLRDIVQFVPFHNFKHVSKNRNILVHPKIHFLLDFTGLCLV</sequence>
<evidence type="ECO:0000256" key="9">
    <source>
        <dbReference type="ARBA" id="ARBA00022837"/>
    </source>
</evidence>
<accession>A0A8C2J9K8</accession>
<evidence type="ECO:0000259" key="12">
    <source>
        <dbReference type="PROSITE" id="PS50004"/>
    </source>
</evidence>
<evidence type="ECO:0000256" key="7">
    <source>
        <dbReference type="ARBA" id="ARBA00022723"/>
    </source>
</evidence>
<evidence type="ECO:0000256" key="4">
    <source>
        <dbReference type="ARBA" id="ARBA00009048"/>
    </source>
</evidence>
<gene>
    <name evidence="13" type="primary">LOC109113117</name>
</gene>
<evidence type="ECO:0000256" key="8">
    <source>
        <dbReference type="ARBA" id="ARBA00022737"/>
    </source>
</evidence>
<dbReference type="InterPro" id="IPR000008">
    <property type="entry name" value="C2_dom"/>
</dbReference>
<evidence type="ECO:0000256" key="1">
    <source>
        <dbReference type="ARBA" id="ARBA00004123"/>
    </source>
</evidence>
<dbReference type="SUPFAM" id="SSF49562">
    <property type="entry name" value="C2 domain (Calcium/lipid-binding domain, CaLB)"/>
    <property type="match status" value="2"/>
</dbReference>
<feature type="domain" description="C2" evidence="12">
    <location>
        <begin position="130"/>
        <end position="247"/>
    </location>
</feature>
<evidence type="ECO:0000256" key="2">
    <source>
        <dbReference type="ARBA" id="ARBA00004236"/>
    </source>
</evidence>
<dbReference type="InterPro" id="IPR002035">
    <property type="entry name" value="VWF_A"/>
</dbReference>
<proteinExistence type="inferred from homology"/>